<dbReference type="AlphaFoldDB" id="A0A7X3FIB6"/>
<evidence type="ECO:0000259" key="1">
    <source>
        <dbReference type="Pfam" id="PF21818"/>
    </source>
</evidence>
<organism evidence="2 3">
    <name type="scientific">Paenibacillus lutrae</name>
    <dbReference type="NCBI Taxonomy" id="2078573"/>
    <lineage>
        <taxon>Bacteria</taxon>
        <taxon>Bacillati</taxon>
        <taxon>Bacillota</taxon>
        <taxon>Bacilli</taxon>
        <taxon>Bacillales</taxon>
        <taxon>Paenibacillaceae</taxon>
        <taxon>Paenibacillus</taxon>
    </lineage>
</organism>
<dbReference type="OrthoDB" id="2364857at2"/>
<protein>
    <recommendedName>
        <fullName evidence="1">DUF6884 domain-containing protein</fullName>
    </recommendedName>
</protein>
<name>A0A7X3FIB6_9BACL</name>
<gene>
    <name evidence="2" type="ORF">EDM21_11510</name>
</gene>
<dbReference type="Pfam" id="PF21818">
    <property type="entry name" value="DUF6884"/>
    <property type="match status" value="1"/>
</dbReference>
<comment type="caution">
    <text evidence="2">The sequence shown here is derived from an EMBL/GenBank/DDBJ whole genome shotgun (WGS) entry which is preliminary data.</text>
</comment>
<sequence length="156" mass="17272">MNSSYLVIVPSGKKKIWDKHPDAGSCSAKRAYGSTLNKKGRAFAEANGYDWVILSGKAGLLLPDDVVLGNYDVSFGTNDPDLISLPALYEQTVEKDLQTYEEIVVLGGKKFIPVMDYLFKRQNVAFPLNGCRGIGEMLQLLDKWTFEAAKMNKSTD</sequence>
<keyword evidence="3" id="KW-1185">Reference proteome</keyword>
<proteinExistence type="predicted"/>
<dbReference type="Proteomes" id="UP000490800">
    <property type="component" value="Unassembled WGS sequence"/>
</dbReference>
<evidence type="ECO:0000313" key="3">
    <source>
        <dbReference type="Proteomes" id="UP000490800"/>
    </source>
</evidence>
<dbReference type="InterPro" id="IPR049251">
    <property type="entry name" value="DUF6884"/>
</dbReference>
<accession>A0A7X3FIB6</accession>
<feature type="domain" description="DUF6884" evidence="1">
    <location>
        <begin position="24"/>
        <end position="142"/>
    </location>
</feature>
<evidence type="ECO:0000313" key="2">
    <source>
        <dbReference type="EMBL" id="MVP00138.1"/>
    </source>
</evidence>
<dbReference type="RefSeq" id="WP_157335591.1">
    <property type="nucleotide sequence ID" value="NZ_RHLK01000005.1"/>
</dbReference>
<reference evidence="2 3" key="1">
    <citation type="journal article" date="2019" name="Microorganisms">
        <title>Paenibacillus lutrae sp. nov., A Chitinolytic Species Isolated from A River Otter in Castril Natural Park, Granada, Spain.</title>
        <authorList>
            <person name="Rodriguez M."/>
            <person name="Reina J.C."/>
            <person name="Bejar V."/>
            <person name="Llamas I."/>
        </authorList>
    </citation>
    <scope>NUCLEOTIDE SEQUENCE [LARGE SCALE GENOMIC DNA]</scope>
    <source>
        <strain evidence="2 3">N10</strain>
    </source>
</reference>
<dbReference type="EMBL" id="RHLK01000005">
    <property type="protein sequence ID" value="MVP00138.1"/>
    <property type="molecule type" value="Genomic_DNA"/>
</dbReference>